<dbReference type="GO" id="GO:0006355">
    <property type="term" value="P:regulation of DNA-templated transcription"/>
    <property type="evidence" value="ECO:0007669"/>
    <property type="project" value="TreeGrafter"/>
</dbReference>
<evidence type="ECO:0000259" key="2">
    <source>
        <dbReference type="Pfam" id="PF17285"/>
    </source>
</evidence>
<dbReference type="PANTHER" id="PTHR10738:SF0">
    <property type="entry name" value="PROTEIN ARGININE N-METHYLTRANSFERASE 5"/>
    <property type="match status" value="1"/>
</dbReference>
<dbReference type="PANTHER" id="PTHR10738">
    <property type="entry name" value="PROTEIN ARGININE N-METHYLTRANSFERASE 5"/>
    <property type="match status" value="1"/>
</dbReference>
<evidence type="ECO:0000313" key="4">
    <source>
        <dbReference type="Proteomes" id="UP000828390"/>
    </source>
</evidence>
<keyword evidence="1" id="KW-0949">S-adenosyl-L-methionine</keyword>
<organism evidence="3 4">
    <name type="scientific">Dreissena polymorpha</name>
    <name type="common">Zebra mussel</name>
    <name type="synonym">Mytilus polymorpha</name>
    <dbReference type="NCBI Taxonomy" id="45954"/>
    <lineage>
        <taxon>Eukaryota</taxon>
        <taxon>Metazoa</taxon>
        <taxon>Spiralia</taxon>
        <taxon>Lophotrochozoa</taxon>
        <taxon>Mollusca</taxon>
        <taxon>Bivalvia</taxon>
        <taxon>Autobranchia</taxon>
        <taxon>Heteroconchia</taxon>
        <taxon>Euheterodonta</taxon>
        <taxon>Imparidentia</taxon>
        <taxon>Neoheterodontei</taxon>
        <taxon>Myida</taxon>
        <taxon>Dreissenoidea</taxon>
        <taxon>Dreissenidae</taxon>
        <taxon>Dreissena</taxon>
    </lineage>
</organism>
<protein>
    <recommendedName>
        <fullName evidence="2">PRMT5 TIM barrel domain-containing protein</fullName>
    </recommendedName>
</protein>
<comment type="caution">
    <text evidence="3">The sequence shown here is derived from an EMBL/GenBank/DDBJ whole genome shotgun (WGS) entry which is preliminary data.</text>
</comment>
<dbReference type="AlphaFoldDB" id="A0A9D4GWL0"/>
<keyword evidence="4" id="KW-1185">Reference proteome</keyword>
<dbReference type="GO" id="GO:0005829">
    <property type="term" value="C:cytosol"/>
    <property type="evidence" value="ECO:0007669"/>
    <property type="project" value="TreeGrafter"/>
</dbReference>
<dbReference type="InterPro" id="IPR035247">
    <property type="entry name" value="PRMT5_TIM"/>
</dbReference>
<evidence type="ECO:0000256" key="1">
    <source>
        <dbReference type="ARBA" id="ARBA00022691"/>
    </source>
</evidence>
<dbReference type="Proteomes" id="UP000828390">
    <property type="component" value="Unassembled WGS sequence"/>
</dbReference>
<dbReference type="Pfam" id="PF17285">
    <property type="entry name" value="PRMT5_TIM"/>
    <property type="match status" value="1"/>
</dbReference>
<gene>
    <name evidence="3" type="ORF">DPMN_126200</name>
</gene>
<sequence>MCDSSKRVSVALELSEDLPPYPVLQRWLAEPIKAVVVSTGLFLTNKKGYPVLSRSHQGFLRSLFKVWKCAEIIRLVVGKLGLNACV</sequence>
<dbReference type="GO" id="GO:0005634">
    <property type="term" value="C:nucleus"/>
    <property type="evidence" value="ECO:0007669"/>
    <property type="project" value="TreeGrafter"/>
</dbReference>
<reference evidence="3" key="1">
    <citation type="journal article" date="2019" name="bioRxiv">
        <title>The Genome of the Zebra Mussel, Dreissena polymorpha: A Resource for Invasive Species Research.</title>
        <authorList>
            <person name="McCartney M.A."/>
            <person name="Auch B."/>
            <person name="Kono T."/>
            <person name="Mallez S."/>
            <person name="Zhang Y."/>
            <person name="Obille A."/>
            <person name="Becker A."/>
            <person name="Abrahante J.E."/>
            <person name="Garbe J."/>
            <person name="Badalamenti J.P."/>
            <person name="Herman A."/>
            <person name="Mangelson H."/>
            <person name="Liachko I."/>
            <person name="Sullivan S."/>
            <person name="Sone E.D."/>
            <person name="Koren S."/>
            <person name="Silverstein K.A.T."/>
            <person name="Beckman K.B."/>
            <person name="Gohl D.M."/>
        </authorList>
    </citation>
    <scope>NUCLEOTIDE SEQUENCE</scope>
    <source>
        <strain evidence="3">Duluth1</strain>
        <tissue evidence="3">Whole animal</tissue>
    </source>
</reference>
<accession>A0A9D4GWL0</accession>
<dbReference type="GO" id="GO:0016274">
    <property type="term" value="F:protein-arginine N-methyltransferase activity"/>
    <property type="evidence" value="ECO:0007669"/>
    <property type="project" value="InterPro"/>
</dbReference>
<dbReference type="InterPro" id="IPR025799">
    <property type="entry name" value="Arg_MeTrfase"/>
</dbReference>
<proteinExistence type="predicted"/>
<name>A0A9D4GWL0_DREPO</name>
<dbReference type="Gene3D" id="3.20.20.150">
    <property type="entry name" value="Divalent-metal-dependent TIM barrel enzymes"/>
    <property type="match status" value="1"/>
</dbReference>
<feature type="domain" description="PRMT5 TIM barrel" evidence="2">
    <location>
        <begin position="1"/>
        <end position="67"/>
    </location>
</feature>
<dbReference type="EMBL" id="JAIWYP010000005">
    <property type="protein sequence ID" value="KAH3824365.1"/>
    <property type="molecule type" value="Genomic_DNA"/>
</dbReference>
<evidence type="ECO:0000313" key="3">
    <source>
        <dbReference type="EMBL" id="KAH3824365.1"/>
    </source>
</evidence>
<reference evidence="3" key="2">
    <citation type="submission" date="2020-11" db="EMBL/GenBank/DDBJ databases">
        <authorList>
            <person name="McCartney M.A."/>
            <person name="Auch B."/>
            <person name="Kono T."/>
            <person name="Mallez S."/>
            <person name="Becker A."/>
            <person name="Gohl D.M."/>
            <person name="Silverstein K.A.T."/>
            <person name="Koren S."/>
            <person name="Bechman K.B."/>
            <person name="Herman A."/>
            <person name="Abrahante J.E."/>
            <person name="Garbe J."/>
        </authorList>
    </citation>
    <scope>NUCLEOTIDE SEQUENCE</scope>
    <source>
        <strain evidence="3">Duluth1</strain>
        <tissue evidence="3">Whole animal</tissue>
    </source>
</reference>